<dbReference type="EMBL" id="PCSZ01000040">
    <property type="protein sequence ID" value="PIP60660.1"/>
    <property type="molecule type" value="Genomic_DNA"/>
</dbReference>
<reference evidence="2 3" key="1">
    <citation type="submission" date="2017-09" db="EMBL/GenBank/DDBJ databases">
        <title>Depth-based differentiation of microbial function through sediment-hosted aquifers and enrichment of novel symbionts in the deep terrestrial subsurface.</title>
        <authorList>
            <person name="Probst A.J."/>
            <person name="Ladd B."/>
            <person name="Jarett J.K."/>
            <person name="Geller-Mcgrath D.E."/>
            <person name="Sieber C.M."/>
            <person name="Emerson J.B."/>
            <person name="Anantharaman K."/>
            <person name="Thomas B.C."/>
            <person name="Malmstrom R."/>
            <person name="Stieglmeier M."/>
            <person name="Klingl A."/>
            <person name="Woyke T."/>
            <person name="Ryan C.M."/>
            <person name="Banfield J.F."/>
        </authorList>
    </citation>
    <scope>NUCLEOTIDE SEQUENCE [LARGE SCALE GENOMIC DNA]</scope>
    <source>
        <strain evidence="2">CG22_combo_CG10-13_8_21_14_all_47_17</strain>
    </source>
</reference>
<evidence type="ECO:0000313" key="2">
    <source>
        <dbReference type="EMBL" id="PIP60660.1"/>
    </source>
</evidence>
<organism evidence="2 3">
    <name type="scientific">Candidatus Uhrbacteria bacterium CG22_combo_CG10-13_8_21_14_all_47_17</name>
    <dbReference type="NCBI Taxonomy" id="1975041"/>
    <lineage>
        <taxon>Bacteria</taxon>
        <taxon>Candidatus Uhriibacteriota</taxon>
    </lineage>
</organism>
<sequence length="127" mass="13113">NCPEGTNCAQLVDTAPNGTSTSTYQDLLNTTPVDSVAGAALGATDPGVIGAQNFIQTAPDPSTLSIDQVRNILTTNNLVAGTSLDGIPDDQVLQIYTAAYDQVQKIRDAQKKTASQAPATGQIPIAQ</sequence>
<dbReference type="AlphaFoldDB" id="A0A2H0BUD3"/>
<dbReference type="Proteomes" id="UP000231581">
    <property type="component" value="Unassembled WGS sequence"/>
</dbReference>
<comment type="caution">
    <text evidence="2">The sequence shown here is derived from an EMBL/GenBank/DDBJ whole genome shotgun (WGS) entry which is preliminary data.</text>
</comment>
<protein>
    <submittedName>
        <fullName evidence="2">Uncharacterized protein</fullName>
    </submittedName>
</protein>
<gene>
    <name evidence="2" type="ORF">COX00_02010</name>
</gene>
<name>A0A2H0BUD3_9BACT</name>
<feature type="non-terminal residue" evidence="2">
    <location>
        <position position="1"/>
    </location>
</feature>
<proteinExistence type="predicted"/>
<accession>A0A2H0BUD3</accession>
<feature type="region of interest" description="Disordered" evidence="1">
    <location>
        <begin position="107"/>
        <end position="127"/>
    </location>
</feature>
<evidence type="ECO:0000313" key="3">
    <source>
        <dbReference type="Proteomes" id="UP000231581"/>
    </source>
</evidence>
<evidence type="ECO:0000256" key="1">
    <source>
        <dbReference type="SAM" id="MobiDB-lite"/>
    </source>
</evidence>